<sequence>MTPRLRRELSDEARRLFLAAHGPSCDSAALSLAAPPPLALSLQNVCARVTLRHDVASPLLHLVVSGDAYSYRFHAADDSCDVTVLFRHGVLTKWVTHTDGSHMQLQPFLARLQRPGGDPAALLPRLVAFLHATAAIDLTDVFAASHSAVDVGSAHGRVRMLSATTATHCYTYCVDATTHLPRSIASTAHGGGARVILDVVSVRPLAAAVDMAPPAAIRSDLDLMMTAALSTLATTWSSPGRAWIDRLVDVVDRDHDGRISRADLEETLRRAGHARETAASTASDMARLLCDPNDPSDEVSFIRFVGFWLVMLADGDRQDERAMRGELTRLFLSTDTNDDDTDDTNEEGIIY</sequence>
<dbReference type="EMBL" id="CAADRA010005559">
    <property type="protein sequence ID" value="VFT91176.1"/>
    <property type="molecule type" value="Genomic_DNA"/>
</dbReference>
<evidence type="ECO:0000313" key="5">
    <source>
        <dbReference type="Proteomes" id="UP000332933"/>
    </source>
</evidence>
<dbReference type="PROSITE" id="PS00018">
    <property type="entry name" value="EF_HAND_1"/>
    <property type="match status" value="1"/>
</dbReference>
<gene>
    <name evidence="4" type="primary">Aste57867_14352</name>
    <name evidence="3" type="ORF">As57867_014298</name>
    <name evidence="4" type="ORF">ASTE57867_14352</name>
</gene>
<organism evidence="4 5">
    <name type="scientific">Aphanomyces stellatus</name>
    <dbReference type="NCBI Taxonomy" id="120398"/>
    <lineage>
        <taxon>Eukaryota</taxon>
        <taxon>Sar</taxon>
        <taxon>Stramenopiles</taxon>
        <taxon>Oomycota</taxon>
        <taxon>Saprolegniomycetes</taxon>
        <taxon>Saprolegniales</taxon>
        <taxon>Verrucalvaceae</taxon>
        <taxon>Aphanomyces</taxon>
    </lineage>
</organism>
<keyword evidence="1" id="KW-0106">Calcium</keyword>
<dbReference type="InterPro" id="IPR002048">
    <property type="entry name" value="EF_hand_dom"/>
</dbReference>
<evidence type="ECO:0000259" key="2">
    <source>
        <dbReference type="PROSITE" id="PS50222"/>
    </source>
</evidence>
<protein>
    <submittedName>
        <fullName evidence="4">Aste57867_14352 protein</fullName>
    </submittedName>
</protein>
<evidence type="ECO:0000313" key="4">
    <source>
        <dbReference type="EMBL" id="VFT91176.1"/>
    </source>
</evidence>
<dbReference type="AlphaFoldDB" id="A0A485L0R4"/>
<feature type="domain" description="EF-hand" evidence="2">
    <location>
        <begin position="239"/>
        <end position="274"/>
    </location>
</feature>
<dbReference type="GO" id="GO:0005509">
    <property type="term" value="F:calcium ion binding"/>
    <property type="evidence" value="ECO:0007669"/>
    <property type="project" value="InterPro"/>
</dbReference>
<reference evidence="3" key="2">
    <citation type="submission" date="2019-06" db="EMBL/GenBank/DDBJ databases">
        <title>Genomics analysis of Aphanomyces spp. identifies a new class of oomycete effector associated with host adaptation.</title>
        <authorList>
            <person name="Gaulin E."/>
        </authorList>
    </citation>
    <scope>NUCLEOTIDE SEQUENCE</scope>
    <source>
        <strain evidence="3">CBS 578.67</strain>
    </source>
</reference>
<accession>A0A485L0R4</accession>
<name>A0A485L0R4_9STRA</name>
<evidence type="ECO:0000313" key="3">
    <source>
        <dbReference type="EMBL" id="KAF0694828.1"/>
    </source>
</evidence>
<dbReference type="Gene3D" id="1.10.238.10">
    <property type="entry name" value="EF-hand"/>
    <property type="match status" value="1"/>
</dbReference>
<evidence type="ECO:0000256" key="1">
    <source>
        <dbReference type="ARBA" id="ARBA00022837"/>
    </source>
</evidence>
<dbReference type="InterPro" id="IPR011992">
    <property type="entry name" value="EF-hand-dom_pair"/>
</dbReference>
<dbReference type="Proteomes" id="UP000332933">
    <property type="component" value="Unassembled WGS sequence"/>
</dbReference>
<keyword evidence="5" id="KW-1185">Reference proteome</keyword>
<dbReference type="InterPro" id="IPR018247">
    <property type="entry name" value="EF_Hand_1_Ca_BS"/>
</dbReference>
<reference evidence="4 5" key="1">
    <citation type="submission" date="2019-03" db="EMBL/GenBank/DDBJ databases">
        <authorList>
            <person name="Gaulin E."/>
            <person name="Dumas B."/>
        </authorList>
    </citation>
    <scope>NUCLEOTIDE SEQUENCE [LARGE SCALE GENOMIC DNA]</scope>
    <source>
        <strain evidence="4">CBS 568.67</strain>
    </source>
</reference>
<proteinExistence type="predicted"/>
<dbReference type="SUPFAM" id="SSF47473">
    <property type="entry name" value="EF-hand"/>
    <property type="match status" value="1"/>
</dbReference>
<dbReference type="EMBL" id="VJMH01005538">
    <property type="protein sequence ID" value="KAF0694828.1"/>
    <property type="molecule type" value="Genomic_DNA"/>
</dbReference>
<dbReference type="PROSITE" id="PS50222">
    <property type="entry name" value="EF_HAND_2"/>
    <property type="match status" value="1"/>
</dbReference>
<dbReference type="OrthoDB" id="123108at2759"/>